<dbReference type="Gene3D" id="3.30.470.10">
    <property type="match status" value="1"/>
</dbReference>
<evidence type="ECO:0000313" key="4">
    <source>
        <dbReference type="Proteomes" id="UP000309133"/>
    </source>
</evidence>
<dbReference type="SUPFAM" id="SSF56752">
    <property type="entry name" value="D-aminoacid aminotransferase-like PLP-dependent enzymes"/>
    <property type="match status" value="1"/>
</dbReference>
<dbReference type="PANTHER" id="PTHR42743:SF11">
    <property type="entry name" value="AMINODEOXYCHORISMATE LYASE"/>
    <property type="match status" value="1"/>
</dbReference>
<dbReference type="InterPro" id="IPR036038">
    <property type="entry name" value="Aminotransferase-like"/>
</dbReference>
<gene>
    <name evidence="3" type="ORF">E6C64_07575</name>
    <name evidence="2" type="ORF">E6C64_08430</name>
</gene>
<comment type="similarity">
    <text evidence="1">Belongs to the class-IV pyridoxal-phosphate-dependent aminotransferase family.</text>
</comment>
<dbReference type="AlphaFoldDB" id="A0A4S4FN36"/>
<name>A0A4S4FN36_9MICO</name>
<dbReference type="InterPro" id="IPR001544">
    <property type="entry name" value="Aminotrans_IV"/>
</dbReference>
<dbReference type="InterPro" id="IPR050571">
    <property type="entry name" value="Class-IV_PLP-Dep_Aminotrnsfr"/>
</dbReference>
<dbReference type="InterPro" id="IPR043131">
    <property type="entry name" value="BCAT-like_N"/>
</dbReference>
<dbReference type="Pfam" id="PF01063">
    <property type="entry name" value="Aminotran_4"/>
    <property type="match status" value="1"/>
</dbReference>
<evidence type="ECO:0000256" key="1">
    <source>
        <dbReference type="ARBA" id="ARBA00009320"/>
    </source>
</evidence>
<dbReference type="GO" id="GO:0046394">
    <property type="term" value="P:carboxylic acid biosynthetic process"/>
    <property type="evidence" value="ECO:0007669"/>
    <property type="project" value="UniProtKB-ARBA"/>
</dbReference>
<dbReference type="EMBL" id="SSSM01000004">
    <property type="protein sequence ID" value="THG30656.1"/>
    <property type="molecule type" value="Genomic_DNA"/>
</dbReference>
<dbReference type="GO" id="GO:0008696">
    <property type="term" value="F:4-amino-4-deoxychorismate lyase activity"/>
    <property type="evidence" value="ECO:0007669"/>
    <property type="project" value="UniProtKB-EC"/>
</dbReference>
<protein>
    <submittedName>
        <fullName evidence="2">Aminodeoxychorismate lyase</fullName>
        <ecNumber evidence="2">4.1.3.38</ecNumber>
    </submittedName>
</protein>
<comment type="caution">
    <text evidence="2">The sequence shown here is derived from an EMBL/GenBank/DDBJ whole genome shotgun (WGS) entry which is preliminary data.</text>
</comment>
<proteinExistence type="inferred from homology"/>
<dbReference type="PANTHER" id="PTHR42743">
    <property type="entry name" value="AMINO-ACID AMINOTRANSFERASE"/>
    <property type="match status" value="1"/>
</dbReference>
<dbReference type="RefSeq" id="WP_136427013.1">
    <property type="nucleotide sequence ID" value="NZ_SSSM01000003.1"/>
</dbReference>
<dbReference type="EMBL" id="SSSM01000003">
    <property type="protein sequence ID" value="THG31893.1"/>
    <property type="molecule type" value="Genomic_DNA"/>
</dbReference>
<dbReference type="InterPro" id="IPR043132">
    <property type="entry name" value="BCAT-like_C"/>
</dbReference>
<dbReference type="Gene3D" id="3.20.10.10">
    <property type="entry name" value="D-amino Acid Aminotransferase, subunit A, domain 2"/>
    <property type="match status" value="1"/>
</dbReference>
<dbReference type="OrthoDB" id="3199344at2"/>
<dbReference type="NCBIfam" id="NF005888">
    <property type="entry name" value="PRK07849.1-3"/>
    <property type="match status" value="1"/>
</dbReference>
<dbReference type="GO" id="GO:0005829">
    <property type="term" value="C:cytosol"/>
    <property type="evidence" value="ECO:0007669"/>
    <property type="project" value="TreeGrafter"/>
</dbReference>
<evidence type="ECO:0000313" key="3">
    <source>
        <dbReference type="EMBL" id="THG31893.1"/>
    </source>
</evidence>
<keyword evidence="4" id="KW-1185">Reference proteome</keyword>
<dbReference type="Proteomes" id="UP000309133">
    <property type="component" value="Unassembled WGS sequence"/>
</dbReference>
<accession>A0A4S4FN36</accession>
<dbReference type="EC" id="4.1.3.38" evidence="2"/>
<evidence type="ECO:0000313" key="2">
    <source>
        <dbReference type="EMBL" id="THG30656.1"/>
    </source>
</evidence>
<reference evidence="2 4" key="1">
    <citation type="submission" date="2019-04" db="EMBL/GenBank/DDBJ databases">
        <authorList>
            <person name="Jiang L."/>
        </authorList>
    </citation>
    <scope>NUCLEOTIDE SEQUENCE [LARGE SCALE GENOMIC DNA]</scope>
    <source>
        <strain evidence="2 4">YIM 131853</strain>
    </source>
</reference>
<keyword evidence="2" id="KW-0456">Lyase</keyword>
<sequence length="296" mass="31766">MPSTALVLLNRPSLAAPAHVDGAPAHRFVEPDEPLVNVLDLGVTRGDGVFETISVGYGSIQALDAHIARFAKSAGILEMPEPDADAWRDAVQAAAAAIDPVDEAYVKTIMTRGIEGDDRPTGWAYAAPALGRATARSEGIRVVLLDRGYRHDVRQTSPWLLQGAKSLSYAVNRAVIREAHRRDADDAVFVSSDGYLLEGSTSNILLRFGDRLVTPGTNLGILAGTTQGDVFDFAVTQGLEVAYELLPIAALHEADAAWLLSSVRHAAPIRAVDGTPKPIDRTFTDALNDFLLHRTK</sequence>
<organism evidence="2 4">
    <name type="scientific">Naasia lichenicola</name>
    <dbReference type="NCBI Taxonomy" id="2565933"/>
    <lineage>
        <taxon>Bacteria</taxon>
        <taxon>Bacillati</taxon>
        <taxon>Actinomycetota</taxon>
        <taxon>Actinomycetes</taxon>
        <taxon>Micrococcales</taxon>
        <taxon>Microbacteriaceae</taxon>
        <taxon>Naasia</taxon>
    </lineage>
</organism>